<dbReference type="Pfam" id="PF19534">
    <property type="entry name" value="DUF6059"/>
    <property type="match status" value="1"/>
</dbReference>
<dbReference type="Proteomes" id="UP000267408">
    <property type="component" value="Unassembled WGS sequence"/>
</dbReference>
<dbReference type="EMBL" id="RJVJ01000004">
    <property type="protein sequence ID" value="ROR34031.1"/>
    <property type="molecule type" value="Genomic_DNA"/>
</dbReference>
<keyword evidence="3" id="KW-1185">Reference proteome</keyword>
<dbReference type="OrthoDB" id="3402695at2"/>
<evidence type="ECO:0000313" key="3">
    <source>
        <dbReference type="Proteomes" id="UP000266906"/>
    </source>
</evidence>
<reference evidence="3 4" key="1">
    <citation type="submission" date="2018-11" db="EMBL/GenBank/DDBJ databases">
        <title>Sequencing the genomes of 1000 actinobacteria strains.</title>
        <authorList>
            <person name="Klenk H.-P."/>
        </authorList>
    </citation>
    <scope>NUCLEOTIDE SEQUENCE [LARGE SCALE GENOMIC DNA]</scope>
    <source>
        <strain evidence="1 4">DSM 44780</strain>
        <strain evidence="2 3">DSM 44781</strain>
    </source>
</reference>
<comment type="caution">
    <text evidence="2">The sequence shown here is derived from an EMBL/GenBank/DDBJ whole genome shotgun (WGS) entry which is preliminary data.</text>
</comment>
<organism evidence="2 3">
    <name type="scientific">Kitasatospora cineracea</name>
    <dbReference type="NCBI Taxonomy" id="88074"/>
    <lineage>
        <taxon>Bacteria</taxon>
        <taxon>Bacillati</taxon>
        <taxon>Actinomycetota</taxon>
        <taxon>Actinomycetes</taxon>
        <taxon>Kitasatosporales</taxon>
        <taxon>Streptomycetaceae</taxon>
        <taxon>Kitasatospora</taxon>
    </lineage>
</organism>
<protein>
    <submittedName>
        <fullName evidence="2">Uncharacterized protein</fullName>
    </submittedName>
</protein>
<evidence type="ECO:0000313" key="1">
    <source>
        <dbReference type="EMBL" id="ROR34031.1"/>
    </source>
</evidence>
<proteinExistence type="predicted"/>
<dbReference type="EMBL" id="RKQG01000005">
    <property type="protein sequence ID" value="RPE26959.1"/>
    <property type="molecule type" value="Genomic_DNA"/>
</dbReference>
<evidence type="ECO:0000313" key="4">
    <source>
        <dbReference type="Proteomes" id="UP000267408"/>
    </source>
</evidence>
<dbReference type="InterPro" id="IPR045701">
    <property type="entry name" value="DUF6059"/>
</dbReference>
<accession>A0A3N4R6F0</accession>
<name>A0A3N4R6F0_9ACTN</name>
<dbReference type="AlphaFoldDB" id="A0A3N4R6F0"/>
<dbReference type="RefSeq" id="WP_123564147.1">
    <property type="nucleotide sequence ID" value="NZ_JBEYIY010000023.1"/>
</dbReference>
<accession>A0A8G1UE09</accession>
<gene>
    <name evidence="2" type="ORF">EDD38_7596</name>
    <name evidence="1" type="ORF">EDD39_7592</name>
</gene>
<sequence length="89" mass="10049">MRVLLLPWRFVRSFWDGLVTLGLLHTGESNDPHDLALRHPDSTLPLTAAPVFGPPPGHPEQLRPDLPLTALERRLRRELQQPTRAGDFA</sequence>
<evidence type="ECO:0000313" key="2">
    <source>
        <dbReference type="EMBL" id="RPE26959.1"/>
    </source>
</evidence>
<dbReference type="Proteomes" id="UP000266906">
    <property type="component" value="Unassembled WGS sequence"/>
</dbReference>